<gene>
    <name evidence="3" type="ORF">NDU88_002393</name>
</gene>
<keyword evidence="2" id="KW-0812">Transmembrane</keyword>
<feature type="region of interest" description="Disordered" evidence="1">
    <location>
        <begin position="1"/>
        <end position="26"/>
    </location>
</feature>
<proteinExistence type="predicted"/>
<accession>A0AAV7UAN2</accession>
<feature type="transmembrane region" description="Helical" evidence="2">
    <location>
        <begin position="192"/>
        <end position="214"/>
    </location>
</feature>
<evidence type="ECO:0000313" key="3">
    <source>
        <dbReference type="EMBL" id="KAJ1185601.1"/>
    </source>
</evidence>
<sequence length="221" mass="22935">MVGGGGGFVTNRLVPPAGSRRFDKSGPPQAGRLYGCVAVSATALCVLRARRDLKNGSGDGCGVRLVASGGSSGCPRPSLKAETGFLPAPSQEHERGAARTGAALWQRRALGKYLRPAELLRGGVSAGPAPRVNKAAGPVPHHEERLPGLLWRRSSESGAAFPAGHGGEWSAGQRHASTRQLARSRNTRKSCLLYYGAGLESGAAFPALVVVPALRPGPDFQ</sequence>
<dbReference type="Proteomes" id="UP001066276">
    <property type="component" value="Chromosome 3_1"/>
</dbReference>
<keyword evidence="2" id="KW-1133">Transmembrane helix</keyword>
<keyword evidence="4" id="KW-1185">Reference proteome</keyword>
<dbReference type="AlphaFoldDB" id="A0AAV7UAN2"/>
<feature type="region of interest" description="Disordered" evidence="1">
    <location>
        <begin position="157"/>
        <end position="182"/>
    </location>
</feature>
<comment type="caution">
    <text evidence="3">The sequence shown here is derived from an EMBL/GenBank/DDBJ whole genome shotgun (WGS) entry which is preliminary data.</text>
</comment>
<name>A0AAV7UAN2_PLEWA</name>
<evidence type="ECO:0000256" key="1">
    <source>
        <dbReference type="SAM" id="MobiDB-lite"/>
    </source>
</evidence>
<keyword evidence="2" id="KW-0472">Membrane</keyword>
<evidence type="ECO:0000256" key="2">
    <source>
        <dbReference type="SAM" id="Phobius"/>
    </source>
</evidence>
<protein>
    <submittedName>
        <fullName evidence="3">Uncharacterized protein</fullName>
    </submittedName>
</protein>
<reference evidence="3" key="1">
    <citation type="journal article" date="2022" name="bioRxiv">
        <title>Sequencing and chromosome-scale assembly of the giantPleurodeles waltlgenome.</title>
        <authorList>
            <person name="Brown T."/>
            <person name="Elewa A."/>
            <person name="Iarovenko S."/>
            <person name="Subramanian E."/>
            <person name="Araus A.J."/>
            <person name="Petzold A."/>
            <person name="Susuki M."/>
            <person name="Suzuki K.-i.T."/>
            <person name="Hayashi T."/>
            <person name="Toyoda A."/>
            <person name="Oliveira C."/>
            <person name="Osipova E."/>
            <person name="Leigh N.D."/>
            <person name="Simon A."/>
            <person name="Yun M.H."/>
        </authorList>
    </citation>
    <scope>NUCLEOTIDE SEQUENCE</scope>
    <source>
        <strain evidence="3">20211129_DDA</strain>
        <tissue evidence="3">Liver</tissue>
    </source>
</reference>
<feature type="transmembrane region" description="Helical" evidence="2">
    <location>
        <begin position="30"/>
        <end position="47"/>
    </location>
</feature>
<evidence type="ECO:0000313" key="4">
    <source>
        <dbReference type="Proteomes" id="UP001066276"/>
    </source>
</evidence>
<dbReference type="EMBL" id="JANPWB010000005">
    <property type="protein sequence ID" value="KAJ1185601.1"/>
    <property type="molecule type" value="Genomic_DNA"/>
</dbReference>
<organism evidence="3 4">
    <name type="scientific">Pleurodeles waltl</name>
    <name type="common">Iberian ribbed newt</name>
    <dbReference type="NCBI Taxonomy" id="8319"/>
    <lineage>
        <taxon>Eukaryota</taxon>
        <taxon>Metazoa</taxon>
        <taxon>Chordata</taxon>
        <taxon>Craniata</taxon>
        <taxon>Vertebrata</taxon>
        <taxon>Euteleostomi</taxon>
        <taxon>Amphibia</taxon>
        <taxon>Batrachia</taxon>
        <taxon>Caudata</taxon>
        <taxon>Salamandroidea</taxon>
        <taxon>Salamandridae</taxon>
        <taxon>Pleurodelinae</taxon>
        <taxon>Pleurodeles</taxon>
    </lineage>
</organism>